<evidence type="ECO:0008006" key="3">
    <source>
        <dbReference type="Google" id="ProtNLM"/>
    </source>
</evidence>
<organism evidence="1 2">
    <name type="scientific">Trematosphaeria pertusa</name>
    <dbReference type="NCBI Taxonomy" id="390896"/>
    <lineage>
        <taxon>Eukaryota</taxon>
        <taxon>Fungi</taxon>
        <taxon>Dikarya</taxon>
        <taxon>Ascomycota</taxon>
        <taxon>Pezizomycotina</taxon>
        <taxon>Dothideomycetes</taxon>
        <taxon>Pleosporomycetidae</taxon>
        <taxon>Pleosporales</taxon>
        <taxon>Massarineae</taxon>
        <taxon>Trematosphaeriaceae</taxon>
        <taxon>Trematosphaeria</taxon>
    </lineage>
</organism>
<dbReference type="EMBL" id="ML987206">
    <property type="protein sequence ID" value="KAF2242864.1"/>
    <property type="molecule type" value="Genomic_DNA"/>
</dbReference>
<dbReference type="RefSeq" id="XP_033677868.1">
    <property type="nucleotide sequence ID" value="XM_033822548.1"/>
</dbReference>
<evidence type="ECO:0000313" key="1">
    <source>
        <dbReference type="EMBL" id="KAF2242864.1"/>
    </source>
</evidence>
<reference evidence="1" key="1">
    <citation type="journal article" date="2020" name="Stud. Mycol.">
        <title>101 Dothideomycetes genomes: a test case for predicting lifestyles and emergence of pathogens.</title>
        <authorList>
            <person name="Haridas S."/>
            <person name="Albert R."/>
            <person name="Binder M."/>
            <person name="Bloem J."/>
            <person name="Labutti K."/>
            <person name="Salamov A."/>
            <person name="Andreopoulos B."/>
            <person name="Baker S."/>
            <person name="Barry K."/>
            <person name="Bills G."/>
            <person name="Bluhm B."/>
            <person name="Cannon C."/>
            <person name="Castanera R."/>
            <person name="Culley D."/>
            <person name="Daum C."/>
            <person name="Ezra D."/>
            <person name="Gonzalez J."/>
            <person name="Henrissat B."/>
            <person name="Kuo A."/>
            <person name="Liang C."/>
            <person name="Lipzen A."/>
            <person name="Lutzoni F."/>
            <person name="Magnuson J."/>
            <person name="Mondo S."/>
            <person name="Nolan M."/>
            <person name="Ohm R."/>
            <person name="Pangilinan J."/>
            <person name="Park H.-J."/>
            <person name="Ramirez L."/>
            <person name="Alfaro M."/>
            <person name="Sun H."/>
            <person name="Tritt A."/>
            <person name="Yoshinaga Y."/>
            <person name="Zwiers L.-H."/>
            <person name="Turgeon B."/>
            <person name="Goodwin S."/>
            <person name="Spatafora J."/>
            <person name="Crous P."/>
            <person name="Grigoriev I."/>
        </authorList>
    </citation>
    <scope>NUCLEOTIDE SEQUENCE</scope>
    <source>
        <strain evidence="1">CBS 122368</strain>
    </source>
</reference>
<protein>
    <recommendedName>
        <fullName evidence="3">F-box domain-containing protein</fullName>
    </recommendedName>
</protein>
<dbReference type="GeneID" id="54575878"/>
<dbReference type="OrthoDB" id="2823490at2759"/>
<accession>A0A6A6HXC5</accession>
<gene>
    <name evidence="1" type="ORF">BU26DRAFT_378650</name>
</gene>
<name>A0A6A6HXC5_9PLEO</name>
<feature type="non-terminal residue" evidence="1">
    <location>
        <position position="199"/>
    </location>
</feature>
<dbReference type="Proteomes" id="UP000800094">
    <property type="component" value="Unassembled WGS sequence"/>
</dbReference>
<keyword evidence="2" id="KW-1185">Reference proteome</keyword>
<dbReference type="AlphaFoldDB" id="A0A6A6HXC5"/>
<sequence length="199" mass="23180">MAQFFDLPRELRDMVYMAVITHERPRPTLGEAQWLFRFRRIFEPQSSVRGEYGCAYSLEQTPSTCANLLVCNRQIYAEMGEAIERAKRKGLMAVRLDCIAEDESFHYFTWLAMPLVKTRRSFHDGKLRMPGWVDRVMDRYLTCSHRIGCLACRSRSSSTAIHQLWVDIRLVGDRSAKWLRNSSPPDRTSWAICAALKRI</sequence>
<proteinExistence type="predicted"/>
<evidence type="ECO:0000313" key="2">
    <source>
        <dbReference type="Proteomes" id="UP000800094"/>
    </source>
</evidence>